<dbReference type="NCBIfam" id="TIGR00231">
    <property type="entry name" value="small_GTP"/>
    <property type="match status" value="1"/>
</dbReference>
<keyword evidence="6 7" id="KW-0342">GTP-binding</keyword>
<comment type="subcellular location">
    <subcellularLocation>
        <location evidence="7">Cytoplasm</location>
    </subcellularLocation>
</comment>
<feature type="compositionally biased region" description="Pro residues" evidence="9">
    <location>
        <begin position="90"/>
        <end position="100"/>
    </location>
</feature>
<comment type="caution">
    <text evidence="11">The sequence shown here is derived from an EMBL/GenBank/DDBJ whole genome shotgun (WGS) entry which is preliminary data.</text>
</comment>
<dbReference type="InterPro" id="IPR027417">
    <property type="entry name" value="P-loop_NTPase"/>
</dbReference>
<proteinExistence type="inferred from homology"/>
<dbReference type="PROSITE" id="PS51722">
    <property type="entry name" value="G_TR_2"/>
    <property type="match status" value="1"/>
</dbReference>
<dbReference type="Pfam" id="PF11987">
    <property type="entry name" value="IF-2"/>
    <property type="match status" value="1"/>
</dbReference>
<feature type="binding site" evidence="7">
    <location>
        <begin position="632"/>
        <end position="635"/>
    </location>
    <ligand>
        <name>GTP</name>
        <dbReference type="ChEBI" id="CHEBI:37565"/>
    </ligand>
</feature>
<dbReference type="PANTHER" id="PTHR43381">
    <property type="entry name" value="TRANSLATION INITIATION FACTOR IF-2-RELATED"/>
    <property type="match status" value="1"/>
</dbReference>
<feature type="compositionally biased region" description="Polar residues" evidence="9">
    <location>
        <begin position="116"/>
        <end position="134"/>
    </location>
</feature>
<evidence type="ECO:0000313" key="12">
    <source>
        <dbReference type="Proteomes" id="UP001580391"/>
    </source>
</evidence>
<dbReference type="HAMAP" id="MF_00100_B">
    <property type="entry name" value="IF_2_B"/>
    <property type="match status" value="1"/>
</dbReference>
<dbReference type="InterPro" id="IPR044145">
    <property type="entry name" value="IF2_II"/>
</dbReference>
<dbReference type="NCBIfam" id="TIGR00487">
    <property type="entry name" value="IF-2"/>
    <property type="match status" value="1"/>
</dbReference>
<dbReference type="EMBL" id="JBHILJ010000002">
    <property type="protein sequence ID" value="MFB5736201.1"/>
    <property type="molecule type" value="Genomic_DNA"/>
</dbReference>
<feature type="region of interest" description="G-domain" evidence="7">
    <location>
        <begin position="526"/>
        <end position="674"/>
    </location>
</feature>
<evidence type="ECO:0000256" key="7">
    <source>
        <dbReference type="HAMAP-Rule" id="MF_00100"/>
    </source>
</evidence>
<dbReference type="CDD" id="cd03702">
    <property type="entry name" value="IF2_mtIF2_II"/>
    <property type="match status" value="1"/>
</dbReference>
<evidence type="ECO:0000256" key="3">
    <source>
        <dbReference type="ARBA" id="ARBA00022540"/>
    </source>
</evidence>
<dbReference type="Gene3D" id="3.40.50.10050">
    <property type="entry name" value="Translation initiation factor IF- 2, domain 3"/>
    <property type="match status" value="1"/>
</dbReference>
<evidence type="ECO:0000259" key="10">
    <source>
        <dbReference type="PROSITE" id="PS51722"/>
    </source>
</evidence>
<comment type="similarity">
    <text evidence="1 7 8">Belongs to the TRAFAC class translation factor GTPase superfamily. Classic translation factor GTPase family. IF-2 subfamily.</text>
</comment>
<dbReference type="PROSITE" id="PS01176">
    <property type="entry name" value="IF2"/>
    <property type="match status" value="1"/>
</dbReference>
<dbReference type="CDD" id="cd03692">
    <property type="entry name" value="mtIF2_IVc"/>
    <property type="match status" value="1"/>
</dbReference>
<comment type="function">
    <text evidence="7 8">One of the essential components for the initiation of protein synthesis. Protects formylmethionyl-tRNA from spontaneous hydrolysis and promotes its binding to the 30S ribosomal subunits. Also involved in the hydrolysis of GTP during the formation of the 70S ribosomal complex.</text>
</comment>
<dbReference type="CDD" id="cd01887">
    <property type="entry name" value="IF2_eIF5B"/>
    <property type="match status" value="1"/>
</dbReference>
<dbReference type="RefSeq" id="WP_375516835.1">
    <property type="nucleotide sequence ID" value="NZ_JBHILI010000002.1"/>
</dbReference>
<dbReference type="SUPFAM" id="SSF52540">
    <property type="entry name" value="P-loop containing nucleoside triphosphate hydrolases"/>
    <property type="match status" value="1"/>
</dbReference>
<dbReference type="InterPro" id="IPR005225">
    <property type="entry name" value="Small_GTP-bd"/>
</dbReference>
<organism evidence="11 12">
    <name type="scientific">Leptospira wolffii</name>
    <dbReference type="NCBI Taxonomy" id="409998"/>
    <lineage>
        <taxon>Bacteria</taxon>
        <taxon>Pseudomonadati</taxon>
        <taxon>Spirochaetota</taxon>
        <taxon>Spirochaetia</taxon>
        <taxon>Leptospirales</taxon>
        <taxon>Leptospiraceae</taxon>
        <taxon>Leptospira</taxon>
    </lineage>
</organism>
<reference evidence="11 12" key="1">
    <citation type="submission" date="2024-09" db="EMBL/GenBank/DDBJ databases">
        <title>Taxonomic and Genotyping Characterization of Leptospira Strains isolated from Multiple Sources in Colombia highlights the importance of intermediate species.</title>
        <authorList>
            <person name="Torres Higuera L."/>
            <person name="Rojas Tapias D."/>
            <person name="Jimenez Velasquez S."/>
            <person name="Renjifo Ibanez C."/>
        </authorList>
    </citation>
    <scope>NUCLEOTIDE SEQUENCE [LARGE SCALE GENOMIC DNA]</scope>
    <source>
        <strain evidence="11 12">Lep080</strain>
    </source>
</reference>
<dbReference type="InterPro" id="IPR000795">
    <property type="entry name" value="T_Tr_GTP-bd_dom"/>
</dbReference>
<dbReference type="PRINTS" id="PR01228">
    <property type="entry name" value="EGGSHELL"/>
</dbReference>
<feature type="compositionally biased region" description="Gly residues" evidence="9">
    <location>
        <begin position="149"/>
        <end position="158"/>
    </location>
</feature>
<dbReference type="SUPFAM" id="SSF52156">
    <property type="entry name" value="Initiation factor IF2/eIF5b, domain 3"/>
    <property type="match status" value="1"/>
</dbReference>
<keyword evidence="4 7" id="KW-0547">Nucleotide-binding</keyword>
<evidence type="ECO:0000256" key="2">
    <source>
        <dbReference type="ARBA" id="ARBA00020675"/>
    </source>
</evidence>
<dbReference type="InterPro" id="IPR053905">
    <property type="entry name" value="EF-G-like_DII"/>
</dbReference>
<keyword evidence="7" id="KW-0963">Cytoplasm</keyword>
<evidence type="ECO:0000256" key="6">
    <source>
        <dbReference type="ARBA" id="ARBA00023134"/>
    </source>
</evidence>
<feature type="compositionally biased region" description="Basic and acidic residues" evidence="9">
    <location>
        <begin position="28"/>
        <end position="46"/>
    </location>
</feature>
<evidence type="ECO:0000256" key="8">
    <source>
        <dbReference type="RuleBase" id="RU000644"/>
    </source>
</evidence>
<name>A0ABV5BLL9_9LEPT</name>
<dbReference type="InterPro" id="IPR009000">
    <property type="entry name" value="Transl_B-barrel_sf"/>
</dbReference>
<keyword evidence="5 7" id="KW-0648">Protein biosynthesis</keyword>
<accession>A0ABV5BLL9</accession>
<dbReference type="InterPro" id="IPR036925">
    <property type="entry name" value="TIF_IF2_dom3_sf"/>
</dbReference>
<dbReference type="InterPro" id="IPR015760">
    <property type="entry name" value="TIF_IF2"/>
</dbReference>
<feature type="binding site" evidence="7">
    <location>
        <begin position="532"/>
        <end position="539"/>
    </location>
    <ligand>
        <name>GTP</name>
        <dbReference type="ChEBI" id="CHEBI:37565"/>
    </ligand>
</feature>
<feature type="region of interest" description="Disordered" evidence="9">
    <location>
        <begin position="1"/>
        <end position="421"/>
    </location>
</feature>
<dbReference type="Gene3D" id="2.40.30.10">
    <property type="entry name" value="Translation factors"/>
    <property type="match status" value="2"/>
</dbReference>
<evidence type="ECO:0000256" key="5">
    <source>
        <dbReference type="ARBA" id="ARBA00022917"/>
    </source>
</evidence>
<dbReference type="PANTHER" id="PTHR43381:SF5">
    <property type="entry name" value="TR-TYPE G DOMAIN-CONTAINING PROTEIN"/>
    <property type="match status" value="1"/>
</dbReference>
<dbReference type="Pfam" id="PF00009">
    <property type="entry name" value="GTP_EFTU"/>
    <property type="match status" value="1"/>
</dbReference>
<dbReference type="Gene3D" id="3.40.50.300">
    <property type="entry name" value="P-loop containing nucleotide triphosphate hydrolases"/>
    <property type="match status" value="1"/>
</dbReference>
<gene>
    <name evidence="7 11" type="primary">infB</name>
    <name evidence="11" type="ORF">ACE5IX_06770</name>
</gene>
<evidence type="ECO:0000256" key="1">
    <source>
        <dbReference type="ARBA" id="ARBA00007733"/>
    </source>
</evidence>
<feature type="domain" description="Tr-type G" evidence="10">
    <location>
        <begin position="523"/>
        <end position="692"/>
    </location>
</feature>
<keyword evidence="3 7" id="KW-0396">Initiation factor</keyword>
<sequence length="1025" mass="106002">MEDKNKSIKEKLQGSADAGKKKKLIIKKKPDEKTPSAESPKKETSASEHSTPGKPSGASASNPAPTAKPTSGPAPTPKREPLFPEVRQEPPVPRSAPPEPILGDSNSPFQREDNNIIVSRPNQRQTYTNQNRGDGSSGEYRGNRDDQGGYRGGQGGYNRGPRDDQSGGGYQGGQGGGGYRGGQGGGYQGGQGGGGYRGGQGGGYQGGQGGGGYRGGQGGGYQGGQGGGGYRGGQGGQGGGYQGGQGGGGYRGGQGGQGGGYQGGQGGGGYRGGQGGGYQGGQGGGGYRGGQGGQGGGYQGGQGGGGYRGGQGGQGGGFRGGQGGQGGGGYRGGPGGGYQGGQGGGGYRGGQGGQGGGFRGGQGGPGGGFRGPAGPGTGGPGGPGLGAPPGGEGRGVPSGKKRNDKDRGGRPEGGSFGDENSKFFRQTYKKQKISGPTGVSVPKEITLLENVQVGELAKKMNLKPGDVIGKLMKMGMMVTINNIIDAETASILADEYGCKVKVVSLYEETLIDEEQDSPEDYIHRPPVVTIMGHVDHGKTRLLDTIRKSSVIDTESGGITQHIGAYQVKTSKGEITFLDTPGHEAFTSMRARGAKVTDIVILVVAADDGVMPQTLEALSHAKDAKVPIIVAINKVDLPTANPDKIMQELANHGLQSEEWGGDTMYCKISAKENIGIDKLLEAVLLQAEVLDLKANPKRRAKGTIVEAKLDPGRGAVATVLIQNGTLRVGDPFVAGVFSGRVRAMYDDYGHLIKEAGPAFPVQVTGLDGVPDAGAPFDAVEDEKEARNISQHRIEFERIGNAGAAGSKVTLENMNEFIKQGALKELKVIIKADVRGSAEAIKEALEKLSTADVKLNVIQSGAGAIVDMDVMLASASNAIVIGFHVRANPKTIALAEKEGVQIKYYSIIYQVVDEIKMAMEGLLEPERIEEVIGTAEIREVFKVSKIGNIAGCMVTSGKITKASGIRVISDGVQVFDGKLKSLRRFKDEVNEVVNNFECGIQLDNFNDFKVGDTVEAYTVTVIKRKLE</sequence>
<evidence type="ECO:0000256" key="4">
    <source>
        <dbReference type="ARBA" id="ARBA00022741"/>
    </source>
</evidence>
<dbReference type="InterPro" id="IPR000178">
    <property type="entry name" value="TF_IF2_bacterial-like"/>
</dbReference>
<feature type="compositionally biased region" description="Basic and acidic residues" evidence="9">
    <location>
        <begin position="401"/>
        <end position="410"/>
    </location>
</feature>
<dbReference type="Proteomes" id="UP001580391">
    <property type="component" value="Unassembled WGS sequence"/>
</dbReference>
<dbReference type="SUPFAM" id="SSF50447">
    <property type="entry name" value="Translation proteins"/>
    <property type="match status" value="2"/>
</dbReference>
<dbReference type="InterPro" id="IPR023115">
    <property type="entry name" value="TIF_IF2_dom3"/>
</dbReference>
<dbReference type="Pfam" id="PF22042">
    <property type="entry name" value="EF-G_D2"/>
    <property type="match status" value="1"/>
</dbReference>
<evidence type="ECO:0000256" key="9">
    <source>
        <dbReference type="SAM" id="MobiDB-lite"/>
    </source>
</evidence>
<dbReference type="Pfam" id="PF04760">
    <property type="entry name" value="IF2_N"/>
    <property type="match status" value="1"/>
</dbReference>
<feature type="compositionally biased region" description="Basic and acidic residues" evidence="9">
    <location>
        <begin position="77"/>
        <end position="88"/>
    </location>
</feature>
<feature type="compositionally biased region" description="Basic and acidic residues" evidence="9">
    <location>
        <begin position="1"/>
        <end position="12"/>
    </location>
</feature>
<evidence type="ECO:0000313" key="11">
    <source>
        <dbReference type="EMBL" id="MFB5736201.1"/>
    </source>
</evidence>
<feature type="compositionally biased region" description="Gly residues" evidence="9">
    <location>
        <begin position="166"/>
        <end position="396"/>
    </location>
</feature>
<feature type="binding site" evidence="7">
    <location>
        <begin position="578"/>
        <end position="582"/>
    </location>
    <ligand>
        <name>GTP</name>
        <dbReference type="ChEBI" id="CHEBI:37565"/>
    </ligand>
</feature>
<protein>
    <recommendedName>
        <fullName evidence="2 7">Translation initiation factor IF-2</fullName>
    </recommendedName>
</protein>
<dbReference type="InterPro" id="IPR006847">
    <property type="entry name" value="IF2_N"/>
</dbReference>
<dbReference type="GO" id="GO:0003743">
    <property type="term" value="F:translation initiation factor activity"/>
    <property type="evidence" value="ECO:0007669"/>
    <property type="project" value="UniProtKB-KW"/>
</dbReference>
<keyword evidence="12" id="KW-1185">Reference proteome</keyword>